<comment type="similarity">
    <text evidence="1">Belongs to the DNA mismatch repair MutS family.</text>
</comment>
<sequence>MSSDESLLKVLASKSTGSVAIFAKGDYYCCYEDDAFLIANEIFLSEVGLRRFSIGNHEITYHNLNSAQYARVVRDVLLLLHYRVEVYELSENYWTLKAKGSLGCLGDFEEIVGNSLELSELSTVMAVSVSEEIGSSEYRVAAAFCNVQDLRMTVAEFSDSEHFSNLEKCLVSLIPRECIILPTSSKKLLSLSSGTGTKLNQLDTAFKRANVNKIVGENIMQDFEPEQLEKEVRQFIQSKYKDVHLSAKQVECLFTLIDTLQVRSDSNYNGQFTLINYKSAGYMYMDMAAVKALELFTVSYDEDGGIGETSTLYNRINKCRTQVGQRLLRSWMRRPLMDLRQISERLDVVEALKLNPSTLNVLYDDILRRVPDISSLVRKLVQKRAGLQECYRLYQLICLLKRLESVLSELHENAKDLAPSVNELLYEPVRLSNLQFEKYKALIESAVDVQYVEGAGSYRIRPDIDEQLNETAERMKSIEKKCEKALDKMSSKLSEAVKLDSNSSLGFYFRCTMKAEKYIRQNGLRIVEATKGTGVKFTSRLLDELNEEYKDLQRFYEKAQSELVKSVVETCSGYIPAFNQLSDNLARIDVLVSFSVLATNSSFVYERPILLDKDKHCILLKDCRHPVLESLEGCNFIPNDVVLGENDGDRTRFLILTGANMGGKSTYLRSCALTILLGQMGSFVPCSSAKFSIIDGIHTRIGSCDYQCKGVSTFMAEMIDSASILEGATKNSLVIIDELGRGTSTYDGFGLAWAIAEDILNRIQCFCIFATHFHEMFTLQELYPDLVRPICVATHLDENNQLTLLYRVVPGFAERSFGLNIASMVGIPESVIQTAEEMLKKLEKREVSETDGDKEFVKKLKSLHGEELRNAILNSVLQ</sequence>
<dbReference type="InterPro" id="IPR016151">
    <property type="entry name" value="DNA_mismatch_repair_MutS_N"/>
</dbReference>
<dbReference type="Gene3D" id="3.40.1170.10">
    <property type="entry name" value="DNA repair protein MutS, domain I"/>
    <property type="match status" value="1"/>
</dbReference>
<dbReference type="Proteomes" id="UP000046393">
    <property type="component" value="Unplaced"/>
</dbReference>
<dbReference type="PANTHER" id="PTHR11361:SF145">
    <property type="entry name" value="DNA MISMATCH REPAIR PROTEINS MUTS FAMILY DOMAIN-CONTAINING PROTEIN"/>
    <property type="match status" value="1"/>
</dbReference>
<dbReference type="Gene3D" id="3.30.420.110">
    <property type="entry name" value="MutS, connector domain"/>
    <property type="match status" value="1"/>
</dbReference>
<evidence type="ECO:0000256" key="6">
    <source>
        <dbReference type="SAM" id="Coils"/>
    </source>
</evidence>
<keyword evidence="8" id="KW-1185">Reference proteome</keyword>
<dbReference type="AlphaFoldDB" id="A0A0N5AJT6"/>
<dbReference type="Gene3D" id="3.40.50.300">
    <property type="entry name" value="P-loop containing nucleotide triphosphate hydrolases"/>
    <property type="match status" value="1"/>
</dbReference>
<organism evidence="8 9">
    <name type="scientific">Syphacia muris</name>
    <dbReference type="NCBI Taxonomy" id="451379"/>
    <lineage>
        <taxon>Eukaryota</taxon>
        <taxon>Metazoa</taxon>
        <taxon>Ecdysozoa</taxon>
        <taxon>Nematoda</taxon>
        <taxon>Chromadorea</taxon>
        <taxon>Rhabditida</taxon>
        <taxon>Spirurina</taxon>
        <taxon>Oxyuridomorpha</taxon>
        <taxon>Oxyuroidea</taxon>
        <taxon>Oxyuridae</taxon>
        <taxon>Syphacia</taxon>
    </lineage>
</organism>
<dbReference type="GO" id="GO:0006298">
    <property type="term" value="P:mismatch repair"/>
    <property type="evidence" value="ECO:0007669"/>
    <property type="project" value="InterPro"/>
</dbReference>
<dbReference type="SMART" id="SM00534">
    <property type="entry name" value="MUTSac"/>
    <property type="match status" value="1"/>
</dbReference>
<dbReference type="InterPro" id="IPR036678">
    <property type="entry name" value="MutS_con_dom_sf"/>
</dbReference>
<dbReference type="PROSITE" id="PS00486">
    <property type="entry name" value="DNA_MISMATCH_REPAIR_2"/>
    <property type="match status" value="1"/>
</dbReference>
<evidence type="ECO:0000256" key="3">
    <source>
        <dbReference type="ARBA" id="ARBA00022763"/>
    </source>
</evidence>
<dbReference type="InterPro" id="IPR036187">
    <property type="entry name" value="DNA_mismatch_repair_MutS_sf"/>
</dbReference>
<dbReference type="InterPro" id="IPR007861">
    <property type="entry name" value="DNA_mismatch_repair_MutS_clamp"/>
</dbReference>
<dbReference type="GO" id="GO:0005524">
    <property type="term" value="F:ATP binding"/>
    <property type="evidence" value="ECO:0007669"/>
    <property type="project" value="UniProtKB-KW"/>
</dbReference>
<keyword evidence="4" id="KW-0067">ATP-binding</keyword>
<dbReference type="Pfam" id="PF00488">
    <property type="entry name" value="MutS_V"/>
    <property type="match status" value="1"/>
</dbReference>
<dbReference type="STRING" id="451379.A0A0N5AJT6"/>
<evidence type="ECO:0000313" key="9">
    <source>
        <dbReference type="WBParaSite" id="SMUV_0000473201-mRNA-1"/>
    </source>
</evidence>
<dbReference type="SMART" id="SM00533">
    <property type="entry name" value="MUTSd"/>
    <property type="match status" value="1"/>
</dbReference>
<dbReference type="GO" id="GO:0140664">
    <property type="term" value="F:ATP-dependent DNA damage sensor activity"/>
    <property type="evidence" value="ECO:0007669"/>
    <property type="project" value="InterPro"/>
</dbReference>
<evidence type="ECO:0000313" key="8">
    <source>
        <dbReference type="Proteomes" id="UP000046393"/>
    </source>
</evidence>
<dbReference type="InterPro" id="IPR011184">
    <property type="entry name" value="DNA_mismatch_repair_Msh2"/>
</dbReference>
<evidence type="ECO:0000256" key="2">
    <source>
        <dbReference type="ARBA" id="ARBA00022741"/>
    </source>
</evidence>
<evidence type="ECO:0000259" key="7">
    <source>
        <dbReference type="PROSITE" id="PS00486"/>
    </source>
</evidence>
<name>A0A0N5AJT6_9BILA</name>
<dbReference type="InterPro" id="IPR045076">
    <property type="entry name" value="MutS"/>
</dbReference>
<dbReference type="InterPro" id="IPR000432">
    <property type="entry name" value="DNA_mismatch_repair_MutS_C"/>
</dbReference>
<reference evidence="9" key="1">
    <citation type="submission" date="2017-02" db="UniProtKB">
        <authorList>
            <consortium name="WormBaseParasite"/>
        </authorList>
    </citation>
    <scope>IDENTIFICATION</scope>
</reference>
<dbReference type="InterPro" id="IPR007695">
    <property type="entry name" value="DNA_mismatch_repair_MutS-lik_N"/>
</dbReference>
<accession>A0A0N5AJT6</accession>
<dbReference type="GO" id="GO:0030983">
    <property type="term" value="F:mismatched DNA binding"/>
    <property type="evidence" value="ECO:0007669"/>
    <property type="project" value="InterPro"/>
</dbReference>
<dbReference type="WBParaSite" id="SMUV_0000473201-mRNA-1">
    <property type="protein sequence ID" value="SMUV_0000473201-mRNA-1"/>
    <property type="gene ID" value="SMUV_0000473201"/>
</dbReference>
<dbReference type="Gene3D" id="1.10.1420.10">
    <property type="match status" value="2"/>
</dbReference>
<feature type="domain" description="DNA mismatch repair proteins mutS family" evidence="7">
    <location>
        <begin position="732"/>
        <end position="748"/>
    </location>
</feature>
<dbReference type="InterPro" id="IPR007696">
    <property type="entry name" value="DNA_mismatch_repair_MutS_core"/>
</dbReference>
<protein>
    <submittedName>
        <fullName evidence="9">DNA_MISMATCH_REPAIR_2 domain-containing protein</fullName>
    </submittedName>
</protein>
<dbReference type="InterPro" id="IPR027417">
    <property type="entry name" value="P-loop_NTPase"/>
</dbReference>
<keyword evidence="5" id="KW-0238">DNA-binding</keyword>
<evidence type="ECO:0000256" key="1">
    <source>
        <dbReference type="ARBA" id="ARBA00006271"/>
    </source>
</evidence>
<dbReference type="SUPFAM" id="SSF48334">
    <property type="entry name" value="DNA repair protein MutS, domain III"/>
    <property type="match status" value="1"/>
</dbReference>
<proteinExistence type="inferred from homology"/>
<dbReference type="GO" id="GO:0032301">
    <property type="term" value="C:MutSalpha complex"/>
    <property type="evidence" value="ECO:0007669"/>
    <property type="project" value="TreeGrafter"/>
</dbReference>
<keyword evidence="2" id="KW-0547">Nucleotide-binding</keyword>
<dbReference type="PIRSF" id="PIRSF005813">
    <property type="entry name" value="MSH2"/>
    <property type="match status" value="1"/>
</dbReference>
<keyword evidence="6" id="KW-0175">Coiled coil</keyword>
<dbReference type="PANTHER" id="PTHR11361">
    <property type="entry name" value="DNA MISMATCH REPAIR PROTEIN MUTS FAMILY MEMBER"/>
    <property type="match status" value="1"/>
</dbReference>
<evidence type="ECO:0000256" key="4">
    <source>
        <dbReference type="ARBA" id="ARBA00022840"/>
    </source>
</evidence>
<dbReference type="Pfam" id="PF05192">
    <property type="entry name" value="MutS_III"/>
    <property type="match status" value="1"/>
</dbReference>
<feature type="coiled-coil region" evidence="6">
    <location>
        <begin position="535"/>
        <end position="562"/>
    </location>
</feature>
<evidence type="ECO:0000256" key="5">
    <source>
        <dbReference type="ARBA" id="ARBA00023125"/>
    </source>
</evidence>
<dbReference type="SUPFAM" id="SSF52540">
    <property type="entry name" value="P-loop containing nucleoside triphosphate hydrolases"/>
    <property type="match status" value="1"/>
</dbReference>
<keyword evidence="3" id="KW-0227">DNA damage</keyword>
<dbReference type="Pfam" id="PF01624">
    <property type="entry name" value="MutS_I"/>
    <property type="match status" value="1"/>
</dbReference>
<dbReference type="Pfam" id="PF05190">
    <property type="entry name" value="MutS_IV"/>
    <property type="match status" value="1"/>
</dbReference>